<gene>
    <name evidence="2" type="ORF">FRX57_02815</name>
</gene>
<dbReference type="Proteomes" id="UP000317430">
    <property type="component" value="Unassembled WGS sequence"/>
</dbReference>
<dbReference type="AlphaFoldDB" id="A0A5C5SDH2"/>
<sequence>MDESDERLDNTSDKVYNEDVNGLKRNKNPNKRRPVPIVRQNRLTRLFRERGGKVWQDEEAFAYLDLQGADAICLGQDIIVLQRKPIISEILEELYHADQHFRGEIDTNSRESVVLAEIATQQYLLSVTEEYGIPKSEVKQTQKALKAYQKELEGLRNEK</sequence>
<evidence type="ECO:0000313" key="3">
    <source>
        <dbReference type="Proteomes" id="UP000317430"/>
    </source>
</evidence>
<feature type="compositionally biased region" description="Basic and acidic residues" evidence="1">
    <location>
        <begin position="7"/>
        <end position="17"/>
    </location>
</feature>
<accession>A0A5C5SDH2</accession>
<dbReference type="EMBL" id="VOHL01000001">
    <property type="protein sequence ID" value="TWS99147.1"/>
    <property type="molecule type" value="Genomic_DNA"/>
</dbReference>
<comment type="caution">
    <text evidence="2">The sequence shown here is derived from an EMBL/GenBank/DDBJ whole genome shotgun (WGS) entry which is preliminary data.</text>
</comment>
<proteinExistence type="predicted"/>
<evidence type="ECO:0000313" key="2">
    <source>
        <dbReference type="EMBL" id="TWS99147.1"/>
    </source>
</evidence>
<name>A0A5C5SDH2_9STRE</name>
<feature type="region of interest" description="Disordered" evidence="1">
    <location>
        <begin position="1"/>
        <end position="33"/>
    </location>
</feature>
<protein>
    <submittedName>
        <fullName evidence="2">Uncharacterized protein</fullName>
    </submittedName>
</protein>
<keyword evidence="3" id="KW-1185">Reference proteome</keyword>
<evidence type="ECO:0000256" key="1">
    <source>
        <dbReference type="SAM" id="MobiDB-lite"/>
    </source>
</evidence>
<reference evidence="2 3" key="1">
    <citation type="submission" date="2019-08" db="EMBL/GenBank/DDBJ databases">
        <authorList>
            <person name="Lei W."/>
        </authorList>
    </citation>
    <scope>NUCLEOTIDE SEQUENCE [LARGE SCALE GENOMIC DNA]</scope>
    <source>
        <strain evidence="2 3">CCUG 66496</strain>
    </source>
</reference>
<organism evidence="2 3">
    <name type="scientific">Streptococcus cuniculipharyngis</name>
    <dbReference type="NCBI Taxonomy" id="1562651"/>
    <lineage>
        <taxon>Bacteria</taxon>
        <taxon>Bacillati</taxon>
        <taxon>Bacillota</taxon>
        <taxon>Bacilli</taxon>
        <taxon>Lactobacillales</taxon>
        <taxon>Streptococcaceae</taxon>
        <taxon>Streptococcus</taxon>
    </lineage>
</organism>
<feature type="compositionally biased region" description="Basic residues" evidence="1">
    <location>
        <begin position="24"/>
        <end position="33"/>
    </location>
</feature>